<keyword evidence="8" id="KW-1185">Reference proteome</keyword>
<keyword evidence="2 6" id="KW-0378">Hydrolase</keyword>
<dbReference type="Pfam" id="PF00232">
    <property type="entry name" value="Glyco_hydro_1"/>
    <property type="match status" value="1"/>
</dbReference>
<dbReference type="InterPro" id="IPR017853">
    <property type="entry name" value="GH"/>
</dbReference>
<dbReference type="RefSeq" id="WP_313793277.1">
    <property type="nucleotide sequence ID" value="NZ_CP102453.1"/>
</dbReference>
<dbReference type="InterPro" id="IPR018120">
    <property type="entry name" value="Glyco_hydro_1_AS"/>
</dbReference>
<evidence type="ECO:0000256" key="6">
    <source>
        <dbReference type="RuleBase" id="RU004468"/>
    </source>
</evidence>
<feature type="active site" description="Nucleophile" evidence="4">
    <location>
        <position position="385"/>
    </location>
</feature>
<dbReference type="PROSITE" id="PS00653">
    <property type="entry name" value="GLYCOSYL_HYDROL_F1_2"/>
    <property type="match status" value="1"/>
</dbReference>
<evidence type="ECO:0000256" key="4">
    <source>
        <dbReference type="PROSITE-ProRule" id="PRU10055"/>
    </source>
</evidence>
<dbReference type="Gene3D" id="3.20.20.80">
    <property type="entry name" value="Glycosidases"/>
    <property type="match status" value="1"/>
</dbReference>
<dbReference type="PANTHER" id="PTHR10353:SF122">
    <property type="entry name" value="6-PHOSPHO-BETA-GLUCOSIDASE ASCB-RELATED"/>
    <property type="match status" value="1"/>
</dbReference>
<keyword evidence="3 6" id="KW-0326">Glycosidase</keyword>
<evidence type="ECO:0000256" key="1">
    <source>
        <dbReference type="ARBA" id="ARBA00010838"/>
    </source>
</evidence>
<sequence length="491" mass="56763">MSELKFPEGFLWGGATAANQIEGAWNEDGKGMTIQDCLPFREVGHDDFTKQFEFTSKDLEEALVAGPEANYPKRRGIDHYHRYKEDIALFAELGMKVYRLSISWSRIYTHPEDAEPNQAGIDFYLDLFKELKKHNIEPLVTISHYDPPLALTQEYQGWYSRECVDLFVKYAKTCFEYFGDYVKYWVTFNEVDAMERHPVTSGGLIEDRFTDIPFDLVIYQAMHHQMIASAKAVKLCHEMLPDAKIGCMMTKLAFYAYTCKPEDNLATQQRMRPIYRYVDIQVFGEYPKYLLNELSKKGYTIQMEADDEAVLKEGKVDFVSFSYYMTSTMAADIEGLEMAPGNTVNGVKNPYIPSSEWGWQIDPIGLRISLVELHDRYRIPLFIVENGLGARDTVTEDGKIHDSYRIDYLKEHVKAMSDAINEDGVELFGYTWWGCIDLISESTREMTKRYGFIYVDADNYGNGTYNRTRKDSFYYYQQVIASNGTDLEVKL</sequence>
<organism evidence="7 8">
    <name type="scientific">Fundicoccus culcitae</name>
    <dbReference type="NCBI Taxonomy" id="2969821"/>
    <lineage>
        <taxon>Bacteria</taxon>
        <taxon>Bacillati</taxon>
        <taxon>Bacillota</taxon>
        <taxon>Bacilli</taxon>
        <taxon>Lactobacillales</taxon>
        <taxon>Aerococcaceae</taxon>
        <taxon>Fundicoccus</taxon>
    </lineage>
</organism>
<gene>
    <name evidence="7" type="ORF">NRE15_12920</name>
</gene>
<dbReference type="PANTHER" id="PTHR10353">
    <property type="entry name" value="GLYCOSYL HYDROLASE"/>
    <property type="match status" value="1"/>
</dbReference>
<dbReference type="PRINTS" id="PR00131">
    <property type="entry name" value="GLHYDRLASE1"/>
</dbReference>
<dbReference type="InterPro" id="IPR033132">
    <property type="entry name" value="GH_1_N_CS"/>
</dbReference>
<evidence type="ECO:0000256" key="5">
    <source>
        <dbReference type="RuleBase" id="RU003690"/>
    </source>
</evidence>
<dbReference type="InterPro" id="IPR001360">
    <property type="entry name" value="Glyco_hydro_1"/>
</dbReference>
<comment type="similarity">
    <text evidence="1 5">Belongs to the glycosyl hydrolase 1 family.</text>
</comment>
<dbReference type="EMBL" id="CP102453">
    <property type="protein sequence ID" value="UUX33774.1"/>
    <property type="molecule type" value="Genomic_DNA"/>
</dbReference>
<evidence type="ECO:0000313" key="8">
    <source>
        <dbReference type="Proteomes" id="UP001315967"/>
    </source>
</evidence>
<dbReference type="SUPFAM" id="SSF51445">
    <property type="entry name" value="(Trans)glycosidases"/>
    <property type="match status" value="1"/>
</dbReference>
<evidence type="ECO:0000313" key="7">
    <source>
        <dbReference type="EMBL" id="UUX33774.1"/>
    </source>
</evidence>
<protein>
    <submittedName>
        <fullName evidence="7">Family 1 glycosylhydrolase</fullName>
    </submittedName>
</protein>
<proteinExistence type="inferred from homology"/>
<dbReference type="Proteomes" id="UP001315967">
    <property type="component" value="Chromosome"/>
</dbReference>
<evidence type="ECO:0000256" key="2">
    <source>
        <dbReference type="ARBA" id="ARBA00022801"/>
    </source>
</evidence>
<dbReference type="PROSITE" id="PS00572">
    <property type="entry name" value="GLYCOSYL_HYDROL_F1_1"/>
    <property type="match status" value="1"/>
</dbReference>
<name>A0ABY5P4U5_9LACT</name>
<evidence type="ECO:0000256" key="3">
    <source>
        <dbReference type="ARBA" id="ARBA00023295"/>
    </source>
</evidence>
<reference evidence="7 8" key="1">
    <citation type="submission" date="2022-08" db="EMBL/GenBank/DDBJ databases">
        <title>Aerococcaceae sp. nov isolated from spoiled eye mask.</title>
        <authorList>
            <person name="Zhou G."/>
            <person name="Xie X.-B."/>
            <person name="Shi Q.-S."/>
            <person name="Wang Y.-S."/>
            <person name="Wen X."/>
            <person name="Peng H."/>
            <person name="Yang X.-J."/>
            <person name="Tao H.-B."/>
            <person name="Huang X.-M."/>
        </authorList>
    </citation>
    <scope>NUCLEOTIDE SEQUENCE [LARGE SCALE GENOMIC DNA]</scope>
    <source>
        <strain evidence="8">DM20194951</strain>
    </source>
</reference>
<accession>A0ABY5P4U5</accession>